<evidence type="ECO:0000313" key="8">
    <source>
        <dbReference type="Proteomes" id="UP000251314"/>
    </source>
</evidence>
<dbReference type="EMBL" id="RCMI01000097">
    <property type="protein sequence ID" value="KAG2935397.1"/>
    <property type="molecule type" value="Genomic_DNA"/>
</dbReference>
<feature type="region of interest" description="Disordered" evidence="1">
    <location>
        <begin position="153"/>
        <end position="193"/>
    </location>
</feature>
<dbReference type="OrthoDB" id="110521at2759"/>
<accession>A0A329S9W9</accession>
<feature type="compositionally biased region" description="Pro residues" evidence="1">
    <location>
        <begin position="82"/>
        <end position="91"/>
    </location>
</feature>
<evidence type="ECO:0000313" key="5">
    <source>
        <dbReference type="EMBL" id="KAG2990692.1"/>
    </source>
</evidence>
<dbReference type="Proteomes" id="UP000735874">
    <property type="component" value="Unassembled WGS sequence"/>
</dbReference>
<proteinExistence type="predicted"/>
<evidence type="ECO:0000313" key="3">
    <source>
        <dbReference type="EMBL" id="KAG2935397.1"/>
    </source>
</evidence>
<sequence length="1035" mass="118020">MASSSSGLPLRQLRWPPLPAVDLLEECHWLVDMNARNANPTRKSKQFEEQVRHKPELPNEINNKEPRNISKQKSPYRRPLCRPKPPAPSPGSPAQRAAKSILKLKEGLLRLDGTNWPQDTCIQDDNTGATVALAQQPVSRSGVIKAVEPSLTTTSLEASRAKSPSPNRAKTPVSLRSPGRKKKRRPPTREVRELAEKQERLAAWLQVNPVASSASVVEDAGQKDDMEGVYPPYSVEVESRIESAMQCQSPLELGVRLWDDPVRSLLAAEMTSESVFGGAVPTRALAFQSPERASSSCFSQELPPIHPPPAKDEKPLTHEVREGSPAVVDAKPQLSNHAQKVFGTVHNQVADGAVADALATLEAGIRQSLSTTQAHLDAVSDSHGVGFNYSELALKCVTKLQLSYRARHRRRVNRLMLLQRQWRWWHARRRALKALQFANKQAMAIQRRYRCWYTHVTQVRSAVRIQRCFRMFESQKFLIRFQQICRLLLARQTRRRLVKTRIRIIGRIVFLFRKRRRQITLVQGLWRRRCAYAQLTTLLAHTSAVERDRRVQEDAFVGKKLDQARVHFREFLIDTKRGRELVRWQAEKPWLRFRRLRHNTKHWDELPVSEKAEAVARILPNRTYRGLQERALCQMLVGKNKQVPKLPKVLKVLAEELKFLAPPTVSDTAQSQDVVGSGCCPGRAGVRKRIKRIRAKVSRHASTLWWTIATYPKEYCAARIWPLRKRRRDLARQQLVDDVARVLASYLRVWFRRIDSKTNTPPYACEWCSEPFATSREFYAHGKCAAARTRAEAEWAALSSDLQFLRRGNTWRFSKQSHDDPVRTDNYAFDLEAPSVRRLRRTRSHRKALRPLVATLDACTAGDSSNAVVPLDLAAFVLQYLDDSKNAHPLMQTAEHQLVRWSTLIGSMEVESSRQTPEGSGRESRWIRKDDLRSRLVVGSEWRGILGRWRRNLGGRALNYRPLPAANEVTPKLGVCRVDRVASKLKELQLRVRRTVHGQQRSKTAQQTLASPSAACCHMRRADRTSVAHSALINS</sequence>
<dbReference type="Proteomes" id="UP000736787">
    <property type="component" value="Unassembled WGS sequence"/>
</dbReference>
<feature type="region of interest" description="Disordered" evidence="1">
    <location>
        <begin position="36"/>
        <end position="98"/>
    </location>
</feature>
<dbReference type="VEuPathDB" id="FungiDB:PC110_g10265"/>
<gene>
    <name evidence="7" type="ORF">PC110_g10265</name>
    <name evidence="2" type="ORF">PC113_g5660</name>
    <name evidence="3" type="ORF">PC115_g4915</name>
    <name evidence="4" type="ORF">PC117_g8087</name>
    <name evidence="5" type="ORF">PC118_g5476</name>
    <name evidence="6" type="ORF">PC129_g1979</name>
</gene>
<dbReference type="EMBL" id="MJFZ01000238">
    <property type="protein sequence ID" value="RAW33420.1"/>
    <property type="molecule type" value="Genomic_DNA"/>
</dbReference>
<organism evidence="7 8">
    <name type="scientific">Phytophthora cactorum</name>
    <dbReference type="NCBI Taxonomy" id="29920"/>
    <lineage>
        <taxon>Eukaryota</taxon>
        <taxon>Sar</taxon>
        <taxon>Stramenopiles</taxon>
        <taxon>Oomycota</taxon>
        <taxon>Peronosporomycetes</taxon>
        <taxon>Peronosporales</taxon>
        <taxon>Peronosporaceae</taxon>
        <taxon>Phytophthora</taxon>
    </lineage>
</organism>
<reference evidence="7 8" key="1">
    <citation type="submission" date="2018-01" db="EMBL/GenBank/DDBJ databases">
        <title>Draft genome of the strawberry crown rot pathogen Phytophthora cactorum.</title>
        <authorList>
            <person name="Armitage A.D."/>
            <person name="Lysoe E."/>
            <person name="Nellist C.F."/>
            <person name="Harrison R.J."/>
            <person name="Brurberg M.B."/>
        </authorList>
    </citation>
    <scope>NUCLEOTIDE SEQUENCE [LARGE SCALE GENOMIC DNA]</scope>
    <source>
        <strain evidence="7 8">10300</strain>
    </source>
</reference>
<dbReference type="Proteomes" id="UP000760860">
    <property type="component" value="Unassembled WGS sequence"/>
</dbReference>
<dbReference type="Proteomes" id="UP000697107">
    <property type="component" value="Unassembled WGS sequence"/>
</dbReference>
<keyword evidence="8" id="KW-1185">Reference proteome</keyword>
<evidence type="ECO:0000313" key="4">
    <source>
        <dbReference type="EMBL" id="KAG2945900.1"/>
    </source>
</evidence>
<evidence type="ECO:0000313" key="2">
    <source>
        <dbReference type="EMBL" id="KAG2863183.1"/>
    </source>
</evidence>
<comment type="caution">
    <text evidence="7">The sequence shown here is derived from an EMBL/GenBank/DDBJ whole genome shotgun (WGS) entry which is preliminary data.</text>
</comment>
<evidence type="ECO:0000313" key="7">
    <source>
        <dbReference type="EMBL" id="RAW33420.1"/>
    </source>
</evidence>
<evidence type="ECO:0000256" key="1">
    <source>
        <dbReference type="SAM" id="MobiDB-lite"/>
    </source>
</evidence>
<dbReference type="EMBL" id="RCMG01000110">
    <property type="protein sequence ID" value="KAG2863183.1"/>
    <property type="molecule type" value="Genomic_DNA"/>
</dbReference>
<dbReference type="Proteomes" id="UP000774804">
    <property type="component" value="Unassembled WGS sequence"/>
</dbReference>
<feature type="compositionally biased region" description="Basic and acidic residues" evidence="1">
    <location>
        <begin position="45"/>
        <end position="68"/>
    </location>
</feature>
<dbReference type="EMBL" id="RCML01000113">
    <property type="protein sequence ID" value="KAG2990692.1"/>
    <property type="molecule type" value="Genomic_DNA"/>
</dbReference>
<evidence type="ECO:0000313" key="6">
    <source>
        <dbReference type="EMBL" id="KAG3227477.1"/>
    </source>
</evidence>
<feature type="compositionally biased region" description="Polar residues" evidence="1">
    <location>
        <begin position="153"/>
        <end position="168"/>
    </location>
</feature>
<dbReference type="EMBL" id="RCMV01000034">
    <property type="protein sequence ID" value="KAG3227477.1"/>
    <property type="molecule type" value="Genomic_DNA"/>
</dbReference>
<feature type="region of interest" description="Disordered" evidence="1">
    <location>
        <begin position="296"/>
        <end position="317"/>
    </location>
</feature>
<reference evidence="2" key="2">
    <citation type="submission" date="2018-10" db="EMBL/GenBank/DDBJ databases">
        <title>Effector identification in a new, highly contiguous assembly of the strawberry crown rot pathogen Phytophthora cactorum.</title>
        <authorList>
            <person name="Armitage A.D."/>
            <person name="Nellist C.F."/>
            <person name="Bates H."/>
            <person name="Vickerstaff R.J."/>
            <person name="Harrison R.J."/>
        </authorList>
    </citation>
    <scope>NUCLEOTIDE SEQUENCE</scope>
    <source>
        <strain evidence="2">15-7</strain>
        <strain evidence="3">4032</strain>
        <strain evidence="4">4040</strain>
        <strain evidence="5">P415</strain>
        <strain evidence="6">P421</strain>
    </source>
</reference>
<dbReference type="Proteomes" id="UP000251314">
    <property type="component" value="Unassembled WGS sequence"/>
</dbReference>
<dbReference type="AlphaFoldDB" id="A0A329S9W9"/>
<dbReference type="EMBL" id="RCMK01000171">
    <property type="protein sequence ID" value="KAG2945900.1"/>
    <property type="molecule type" value="Genomic_DNA"/>
</dbReference>
<name>A0A329S9W9_9STRA</name>
<protein>
    <submittedName>
        <fullName evidence="7">Uncharacterized protein</fullName>
    </submittedName>
</protein>